<organism evidence="1 2">
    <name type="scientific">Romboutsia weinsteinii</name>
    <dbReference type="NCBI Taxonomy" id="2020949"/>
    <lineage>
        <taxon>Bacteria</taxon>
        <taxon>Bacillati</taxon>
        <taxon>Bacillota</taxon>
        <taxon>Clostridia</taxon>
        <taxon>Peptostreptococcales</taxon>
        <taxon>Peptostreptococcaceae</taxon>
        <taxon>Romboutsia</taxon>
    </lineage>
</organism>
<dbReference type="Pfam" id="PF08922">
    <property type="entry name" value="DUF1905"/>
    <property type="match status" value="1"/>
</dbReference>
<proteinExistence type="predicted"/>
<evidence type="ECO:0000313" key="1">
    <source>
        <dbReference type="EMBL" id="RDY28096.1"/>
    </source>
</evidence>
<keyword evidence="2" id="KW-1185">Reference proteome</keyword>
<dbReference type="InterPro" id="IPR015018">
    <property type="entry name" value="DUF1905"/>
</dbReference>
<dbReference type="RefSeq" id="WP_094367750.1">
    <property type="nucleotide sequence ID" value="NZ_NOJY02000009.1"/>
</dbReference>
<dbReference type="EMBL" id="NOJY02000009">
    <property type="protein sequence ID" value="RDY28096.1"/>
    <property type="molecule type" value="Genomic_DNA"/>
</dbReference>
<dbReference type="InterPro" id="IPR037079">
    <property type="entry name" value="AF2212/PG0164-like_sf"/>
</dbReference>
<dbReference type="AlphaFoldDB" id="A0A371J612"/>
<sequence length="152" mass="17684">MSYKFEATIKQHESKDATYIEIPFDVEKEFNAKRVKVKAHFDGVEYRGSIVKMGLPCYMIGLTKDMRKQIGKEAGDSVFVEVEKDEDIRVIELAEDLKEAIDENTDAKEFYDSLSYSAQRKYFQWITSAKKAETREKRIVEAVIKLENKIKI</sequence>
<dbReference type="SUPFAM" id="SSF141694">
    <property type="entry name" value="AF2212/PG0164-like"/>
    <property type="match status" value="1"/>
</dbReference>
<name>A0A371J612_9FIRM</name>
<gene>
    <name evidence="1" type="ORF">CHL78_007280</name>
</gene>
<accession>A0A371J612</accession>
<evidence type="ECO:0000313" key="2">
    <source>
        <dbReference type="Proteomes" id="UP000215694"/>
    </source>
</evidence>
<dbReference type="OrthoDB" id="9800461at2"/>
<reference evidence="1 2" key="1">
    <citation type="journal article" date="2017" name="Genome Announc.">
        <title>Draft Genome Sequence of Romboutsia weinsteinii sp. nov. Strain CCRI-19649(T) Isolated from Surface Water.</title>
        <authorList>
            <person name="Maheux A.F."/>
            <person name="Boudreau D.K."/>
            <person name="Berube E."/>
            <person name="Boissinot M."/>
            <person name="Cantin P."/>
            <person name="Raymond F."/>
            <person name="Corbeil J."/>
            <person name="Omar R.F."/>
            <person name="Bergeron M.G."/>
        </authorList>
    </citation>
    <scope>NUCLEOTIDE SEQUENCE [LARGE SCALE GENOMIC DNA]</scope>
    <source>
        <strain evidence="1 2">CCRI-19649</strain>
    </source>
</reference>
<protein>
    <submittedName>
        <fullName evidence="1">DUF1905 domain-containing protein</fullName>
    </submittedName>
</protein>
<dbReference type="Gene3D" id="2.40.30.100">
    <property type="entry name" value="AF2212/PG0164-like"/>
    <property type="match status" value="1"/>
</dbReference>
<dbReference type="Pfam" id="PF13376">
    <property type="entry name" value="OmdA"/>
    <property type="match status" value="1"/>
</dbReference>
<dbReference type="Proteomes" id="UP000215694">
    <property type="component" value="Unassembled WGS sequence"/>
</dbReference>
<comment type="caution">
    <text evidence="1">The sequence shown here is derived from an EMBL/GenBank/DDBJ whole genome shotgun (WGS) entry which is preliminary data.</text>
</comment>